<organism evidence="3">
    <name type="scientific">freshwater metagenome</name>
    <dbReference type="NCBI Taxonomy" id="449393"/>
    <lineage>
        <taxon>unclassified sequences</taxon>
        <taxon>metagenomes</taxon>
        <taxon>ecological metagenomes</taxon>
    </lineage>
</organism>
<dbReference type="EMBL" id="CAEZXS010000314">
    <property type="protein sequence ID" value="CAB4718429.1"/>
    <property type="molecule type" value="Genomic_DNA"/>
</dbReference>
<proteinExistence type="predicted"/>
<feature type="compositionally biased region" description="Polar residues" evidence="1">
    <location>
        <begin position="95"/>
        <end position="108"/>
    </location>
</feature>
<evidence type="ECO:0000313" key="3">
    <source>
        <dbReference type="EMBL" id="CAB4718429.1"/>
    </source>
</evidence>
<feature type="transmembrane region" description="Helical" evidence="2">
    <location>
        <begin position="55"/>
        <end position="76"/>
    </location>
</feature>
<evidence type="ECO:0000256" key="1">
    <source>
        <dbReference type="SAM" id="MobiDB-lite"/>
    </source>
</evidence>
<keyword evidence="2" id="KW-1133">Transmembrane helix</keyword>
<name>A0A6J6R5Q7_9ZZZZ</name>
<keyword evidence="2" id="KW-0472">Membrane</keyword>
<dbReference type="AlphaFoldDB" id="A0A6J6R5Q7"/>
<gene>
    <name evidence="3" type="ORF">UFOPK2582_01797</name>
</gene>
<protein>
    <submittedName>
        <fullName evidence="3">Unannotated protein</fullName>
    </submittedName>
</protein>
<accession>A0A6J6R5Q7</accession>
<evidence type="ECO:0000256" key="2">
    <source>
        <dbReference type="SAM" id="Phobius"/>
    </source>
</evidence>
<reference evidence="3" key="1">
    <citation type="submission" date="2020-05" db="EMBL/GenBank/DDBJ databases">
        <authorList>
            <person name="Chiriac C."/>
            <person name="Salcher M."/>
            <person name="Ghai R."/>
            <person name="Kavagutti S V."/>
        </authorList>
    </citation>
    <scope>NUCLEOTIDE SEQUENCE</scope>
</reference>
<sequence length="383" mass="39480">MSSLATEVSDLDDPKASSAEQQRILLQGFAEPGVDTGAAAARVAGLRQARRSRRLVLGGASAVLLLLILVGSWTLLRDPTPDSILADKSEESSLRIASTTTTAPQSLQTVPPSSTVPPVATVPVTTAVLVAPPLGPISTVAAAPTTVAPLRNQPMTAELVVSTSQIEAGSVIEATVRWSDPDLALGYSAPHQIQNWGDPVLAAEVTPTPSQSCDTAGSPAQGETISRFSYSTPGQYTLRVVLDTCAGQGGYSERVEKTQLITVLPARYSNPTEPDSQDVAGQALVVSWTTPQGQAPYPALSSARAEYIASNPASARLPIRVNPGVQQFTASGPAAVFVVPRDAAGRIVVSFPDSLVCAATSEFPAAVPGSATPILQVSAVPCG</sequence>
<feature type="region of interest" description="Disordered" evidence="1">
    <location>
        <begin position="95"/>
        <end position="115"/>
    </location>
</feature>
<keyword evidence="2" id="KW-0812">Transmembrane</keyword>